<dbReference type="InterPro" id="IPR019479">
    <property type="entry name" value="Peroxiredoxin_C"/>
</dbReference>
<dbReference type="InterPro" id="IPR013766">
    <property type="entry name" value="Thioredoxin_domain"/>
</dbReference>
<dbReference type="Pfam" id="PF10417">
    <property type="entry name" value="1-cysPrx_C"/>
    <property type="match status" value="1"/>
</dbReference>
<dbReference type="EMBL" id="NKHZ01000088">
    <property type="protein sequence ID" value="PNS14253.1"/>
    <property type="molecule type" value="Genomic_DNA"/>
</dbReference>
<dbReference type="GO" id="GO:0005829">
    <property type="term" value="C:cytosol"/>
    <property type="evidence" value="ECO:0007669"/>
    <property type="project" value="TreeGrafter"/>
</dbReference>
<evidence type="ECO:0000256" key="3">
    <source>
        <dbReference type="ARBA" id="ARBA00023002"/>
    </source>
</evidence>
<name>A0A2K1QHC3_9PEZI</name>
<dbReference type="GO" id="GO:0045454">
    <property type="term" value="P:cell redox homeostasis"/>
    <property type="evidence" value="ECO:0007669"/>
    <property type="project" value="TreeGrafter"/>
</dbReference>
<gene>
    <name evidence="6" type="ORF">CAC42_6766</name>
</gene>
<dbReference type="GO" id="GO:0042744">
    <property type="term" value="P:hydrogen peroxide catabolic process"/>
    <property type="evidence" value="ECO:0007669"/>
    <property type="project" value="TreeGrafter"/>
</dbReference>
<proteinExistence type="predicted"/>
<dbReference type="FunCoup" id="A0A2K1QHC3">
    <property type="interactions" value="1029"/>
</dbReference>
<keyword evidence="3" id="KW-0560">Oxidoreductase</keyword>
<comment type="caution">
    <text evidence="6">The sequence shown here is derived from an EMBL/GenBank/DDBJ whole genome shotgun (WGS) entry which is preliminary data.</text>
</comment>
<dbReference type="OrthoDB" id="185659at2759"/>
<dbReference type="GO" id="GO:0008379">
    <property type="term" value="F:thioredoxin peroxidase activity"/>
    <property type="evidence" value="ECO:0007669"/>
    <property type="project" value="TreeGrafter"/>
</dbReference>
<dbReference type="Pfam" id="PF00578">
    <property type="entry name" value="AhpC-TSA"/>
    <property type="match status" value="1"/>
</dbReference>
<dbReference type="InParanoid" id="A0A2K1QHC3"/>
<protein>
    <submittedName>
        <fullName evidence="6">Peroxiredoxin TSA1</fullName>
    </submittedName>
</protein>
<dbReference type="STRING" id="2082308.A0A2K1QHC3"/>
<reference evidence="6 7" key="1">
    <citation type="submission" date="2017-06" db="EMBL/GenBank/DDBJ databases">
        <title>Draft genome sequence of a variant of Elsinoe murrayae.</title>
        <authorList>
            <person name="Cheng Q."/>
        </authorList>
    </citation>
    <scope>NUCLEOTIDE SEQUENCE [LARGE SCALE GENOMIC DNA]</scope>
    <source>
        <strain evidence="6 7">CQ-2017a</strain>
    </source>
</reference>
<keyword evidence="1" id="KW-0575">Peroxidase</keyword>
<keyword evidence="7" id="KW-1185">Reference proteome</keyword>
<evidence type="ECO:0000313" key="6">
    <source>
        <dbReference type="EMBL" id="PNS14253.1"/>
    </source>
</evidence>
<dbReference type="InterPro" id="IPR000866">
    <property type="entry name" value="AhpC/TSA"/>
</dbReference>
<evidence type="ECO:0000256" key="1">
    <source>
        <dbReference type="ARBA" id="ARBA00022559"/>
    </source>
</evidence>
<dbReference type="AlphaFoldDB" id="A0A2K1QHC3"/>
<accession>A0A2K1QHC3</accession>
<dbReference type="InterPro" id="IPR036249">
    <property type="entry name" value="Thioredoxin-like_sf"/>
</dbReference>
<organism evidence="6 7">
    <name type="scientific">Sphaceloma murrayae</name>
    <dbReference type="NCBI Taxonomy" id="2082308"/>
    <lineage>
        <taxon>Eukaryota</taxon>
        <taxon>Fungi</taxon>
        <taxon>Dikarya</taxon>
        <taxon>Ascomycota</taxon>
        <taxon>Pezizomycotina</taxon>
        <taxon>Dothideomycetes</taxon>
        <taxon>Dothideomycetidae</taxon>
        <taxon>Myriangiales</taxon>
        <taxon>Elsinoaceae</taxon>
        <taxon>Sphaceloma</taxon>
    </lineage>
</organism>
<evidence type="ECO:0000256" key="4">
    <source>
        <dbReference type="ARBA" id="ARBA00023284"/>
    </source>
</evidence>
<sequence>MSCAAVGQPAPDFTATTVMDGRLKELSLSAYADAGHWTCLVFFPRAWSYICPTEIRAFSARLEEFLYTRTCAVAFISTDSEHSLRAWNHTSEMEGGLGGVHVPLISDCNHNVSRKYGVFVEKEGVAQRALFIIDPKGIVRNISINDADIGRSVDETLRLIDALQFKDNFGEGCPADWKKGDEGIKMGASMKPEGPLELKKTWTDWARPKLARAWSGASGQSVSVRSANSSFAVPATPSPLMSPMSSGMNPMEKNFEAALANQAIGIAS</sequence>
<evidence type="ECO:0000313" key="7">
    <source>
        <dbReference type="Proteomes" id="UP000243797"/>
    </source>
</evidence>
<dbReference type="PANTHER" id="PTHR10681">
    <property type="entry name" value="THIOREDOXIN PEROXIDASE"/>
    <property type="match status" value="1"/>
</dbReference>
<dbReference type="InterPro" id="IPR050217">
    <property type="entry name" value="Peroxiredoxin"/>
</dbReference>
<dbReference type="Proteomes" id="UP000243797">
    <property type="component" value="Unassembled WGS sequence"/>
</dbReference>
<dbReference type="PANTHER" id="PTHR10681:SF171">
    <property type="entry name" value="PEROXIREDOXIN 4"/>
    <property type="match status" value="1"/>
</dbReference>
<evidence type="ECO:0000256" key="2">
    <source>
        <dbReference type="ARBA" id="ARBA00022862"/>
    </source>
</evidence>
<dbReference type="PROSITE" id="PS51352">
    <property type="entry name" value="THIOREDOXIN_2"/>
    <property type="match status" value="1"/>
</dbReference>
<dbReference type="GO" id="GO:0033554">
    <property type="term" value="P:cellular response to stress"/>
    <property type="evidence" value="ECO:0007669"/>
    <property type="project" value="TreeGrafter"/>
</dbReference>
<evidence type="ECO:0000259" key="5">
    <source>
        <dbReference type="PROSITE" id="PS51352"/>
    </source>
</evidence>
<dbReference type="CDD" id="cd03015">
    <property type="entry name" value="PRX_Typ2cys"/>
    <property type="match status" value="1"/>
</dbReference>
<feature type="domain" description="Thioredoxin" evidence="5">
    <location>
        <begin position="4"/>
        <end position="165"/>
    </location>
</feature>
<keyword evidence="4" id="KW-0676">Redox-active center</keyword>
<dbReference type="SUPFAM" id="SSF52833">
    <property type="entry name" value="Thioredoxin-like"/>
    <property type="match status" value="1"/>
</dbReference>
<keyword evidence="2" id="KW-0049">Antioxidant</keyword>
<dbReference type="GO" id="GO:0006979">
    <property type="term" value="P:response to oxidative stress"/>
    <property type="evidence" value="ECO:0007669"/>
    <property type="project" value="TreeGrafter"/>
</dbReference>
<dbReference type="Gene3D" id="3.40.30.10">
    <property type="entry name" value="Glutaredoxin"/>
    <property type="match status" value="1"/>
</dbReference>